<name>A0ABQ4QUZ6_9HYPH</name>
<dbReference type="RefSeq" id="WP_128564783.1">
    <property type="nucleotide sequence ID" value="NZ_BPQH01000005.1"/>
</dbReference>
<proteinExistence type="predicted"/>
<protein>
    <submittedName>
        <fullName evidence="2">Uncharacterized protein</fullName>
    </submittedName>
</protein>
<evidence type="ECO:0000313" key="2">
    <source>
        <dbReference type="EMBL" id="GJD49167.1"/>
    </source>
</evidence>
<accession>A0ABQ4QUZ6</accession>
<keyword evidence="3" id="KW-1185">Reference proteome</keyword>
<evidence type="ECO:0000313" key="3">
    <source>
        <dbReference type="Proteomes" id="UP001055167"/>
    </source>
</evidence>
<dbReference type="Proteomes" id="UP001055167">
    <property type="component" value="Unassembled WGS sequence"/>
</dbReference>
<gene>
    <name evidence="2" type="ORF">OPKNFCMD_1897</name>
</gene>
<organism evidence="2 3">
    <name type="scientific">Methylobacterium crusticola</name>
    <dbReference type="NCBI Taxonomy" id="1697972"/>
    <lineage>
        <taxon>Bacteria</taxon>
        <taxon>Pseudomonadati</taxon>
        <taxon>Pseudomonadota</taxon>
        <taxon>Alphaproteobacteria</taxon>
        <taxon>Hyphomicrobiales</taxon>
        <taxon>Methylobacteriaceae</taxon>
        <taxon>Methylobacterium</taxon>
    </lineage>
</organism>
<dbReference type="EMBL" id="BPQH01000005">
    <property type="protein sequence ID" value="GJD49167.1"/>
    <property type="molecule type" value="Genomic_DNA"/>
</dbReference>
<feature type="region of interest" description="Disordered" evidence="1">
    <location>
        <begin position="51"/>
        <end position="72"/>
    </location>
</feature>
<sequence>MAHPDTPVPGSDSPCRALARLEEPAPPHAVPARPLATFLVQLIDGPAGALRPSRLRRSREASARYAARGAGG</sequence>
<feature type="compositionally biased region" description="Low complexity" evidence="1">
    <location>
        <begin position="63"/>
        <end position="72"/>
    </location>
</feature>
<evidence type="ECO:0000256" key="1">
    <source>
        <dbReference type="SAM" id="MobiDB-lite"/>
    </source>
</evidence>
<reference evidence="2" key="1">
    <citation type="journal article" date="2021" name="Front. Microbiol.">
        <title>Comprehensive Comparative Genomics and Phenotyping of Methylobacterium Species.</title>
        <authorList>
            <person name="Alessa O."/>
            <person name="Ogura Y."/>
            <person name="Fujitani Y."/>
            <person name="Takami H."/>
            <person name="Hayashi T."/>
            <person name="Sahin N."/>
            <person name="Tani A."/>
        </authorList>
    </citation>
    <scope>NUCLEOTIDE SEQUENCE</scope>
    <source>
        <strain evidence="2">KCTC 52305</strain>
    </source>
</reference>
<comment type="caution">
    <text evidence="2">The sequence shown here is derived from an EMBL/GenBank/DDBJ whole genome shotgun (WGS) entry which is preliminary data.</text>
</comment>
<reference evidence="2" key="2">
    <citation type="submission" date="2021-08" db="EMBL/GenBank/DDBJ databases">
        <authorList>
            <person name="Tani A."/>
            <person name="Ola A."/>
            <person name="Ogura Y."/>
            <person name="Katsura K."/>
            <person name="Hayashi T."/>
        </authorList>
    </citation>
    <scope>NUCLEOTIDE SEQUENCE</scope>
    <source>
        <strain evidence="2">KCTC 52305</strain>
    </source>
</reference>